<name>A0ABN3GUY3_9PSEU</name>
<accession>A0ABN3GUY3</accession>
<keyword evidence="2" id="KW-1185">Reference proteome</keyword>
<evidence type="ECO:0000313" key="2">
    <source>
        <dbReference type="Proteomes" id="UP001501218"/>
    </source>
</evidence>
<dbReference type="Proteomes" id="UP001501218">
    <property type="component" value="Unassembled WGS sequence"/>
</dbReference>
<proteinExistence type="predicted"/>
<evidence type="ECO:0000313" key="1">
    <source>
        <dbReference type="EMBL" id="GAA2361918.1"/>
    </source>
</evidence>
<sequence>MPADPALPRHFWLPIPAGDQNSGKRHAFRGRRWEGERSGTTVCAEEVPMARPSEMDWITLPTCLNCYEILRKEQD</sequence>
<protein>
    <recommendedName>
        <fullName evidence="3">Zinc-finger</fullName>
    </recommendedName>
</protein>
<dbReference type="EMBL" id="BAAARA010000023">
    <property type="protein sequence ID" value="GAA2361918.1"/>
    <property type="molecule type" value="Genomic_DNA"/>
</dbReference>
<organism evidence="1 2">
    <name type="scientific">Saccharopolyspora halophila</name>
    <dbReference type="NCBI Taxonomy" id="405551"/>
    <lineage>
        <taxon>Bacteria</taxon>
        <taxon>Bacillati</taxon>
        <taxon>Actinomycetota</taxon>
        <taxon>Actinomycetes</taxon>
        <taxon>Pseudonocardiales</taxon>
        <taxon>Pseudonocardiaceae</taxon>
        <taxon>Saccharopolyspora</taxon>
    </lineage>
</organism>
<gene>
    <name evidence="1" type="ORF">GCM10009854_46770</name>
</gene>
<dbReference type="RefSeq" id="WP_344137111.1">
    <property type="nucleotide sequence ID" value="NZ_BAAARA010000023.1"/>
</dbReference>
<reference evidence="1 2" key="1">
    <citation type="journal article" date="2019" name="Int. J. Syst. Evol. Microbiol.">
        <title>The Global Catalogue of Microorganisms (GCM) 10K type strain sequencing project: providing services to taxonomists for standard genome sequencing and annotation.</title>
        <authorList>
            <consortium name="The Broad Institute Genomics Platform"/>
            <consortium name="The Broad Institute Genome Sequencing Center for Infectious Disease"/>
            <person name="Wu L."/>
            <person name="Ma J."/>
        </authorList>
    </citation>
    <scope>NUCLEOTIDE SEQUENCE [LARGE SCALE GENOMIC DNA]</scope>
    <source>
        <strain evidence="1 2">JCM 16221</strain>
    </source>
</reference>
<comment type="caution">
    <text evidence="1">The sequence shown here is derived from an EMBL/GenBank/DDBJ whole genome shotgun (WGS) entry which is preliminary data.</text>
</comment>
<evidence type="ECO:0008006" key="3">
    <source>
        <dbReference type="Google" id="ProtNLM"/>
    </source>
</evidence>